<keyword evidence="2" id="KW-1185">Reference proteome</keyword>
<sequence length="136" mass="14762">MAGLCEGGNEPPGSLKASNIPCDVSVFMPGVTTTRASGVVEGWPRIREVRGSILGAGNPEAFHGFLSYFQANAGIVPLESPDMDGDPSLNPFIYRDVIVVHRSGEIRNTQKPLIEHRRLSFSFVEQLNGRRQAAPE</sequence>
<gene>
    <name evidence="1" type="ORF">ANN_23640</name>
</gene>
<dbReference type="Proteomes" id="UP001148838">
    <property type="component" value="Unassembled WGS sequence"/>
</dbReference>
<name>A0ABQ8SMX1_PERAM</name>
<accession>A0ABQ8SMX1</accession>
<comment type="caution">
    <text evidence="1">The sequence shown here is derived from an EMBL/GenBank/DDBJ whole genome shotgun (WGS) entry which is preliminary data.</text>
</comment>
<reference evidence="1 2" key="1">
    <citation type="journal article" date="2022" name="Allergy">
        <title>Genome assembly and annotation of Periplaneta americana reveal a comprehensive cockroach allergen profile.</title>
        <authorList>
            <person name="Wang L."/>
            <person name="Xiong Q."/>
            <person name="Saelim N."/>
            <person name="Wang L."/>
            <person name="Nong W."/>
            <person name="Wan A.T."/>
            <person name="Shi M."/>
            <person name="Liu X."/>
            <person name="Cao Q."/>
            <person name="Hui J.H.L."/>
            <person name="Sookrung N."/>
            <person name="Leung T.F."/>
            <person name="Tungtrongchitr A."/>
            <person name="Tsui S.K.W."/>
        </authorList>
    </citation>
    <scope>NUCLEOTIDE SEQUENCE [LARGE SCALE GENOMIC DNA]</scope>
    <source>
        <strain evidence="1">PWHHKU_190912</strain>
    </source>
</reference>
<proteinExistence type="predicted"/>
<protein>
    <recommendedName>
        <fullName evidence="3">Per a allergen</fullName>
    </recommendedName>
</protein>
<evidence type="ECO:0008006" key="3">
    <source>
        <dbReference type="Google" id="ProtNLM"/>
    </source>
</evidence>
<evidence type="ECO:0000313" key="1">
    <source>
        <dbReference type="EMBL" id="KAJ4435066.1"/>
    </source>
</evidence>
<organism evidence="1 2">
    <name type="scientific">Periplaneta americana</name>
    <name type="common">American cockroach</name>
    <name type="synonym">Blatta americana</name>
    <dbReference type="NCBI Taxonomy" id="6978"/>
    <lineage>
        <taxon>Eukaryota</taxon>
        <taxon>Metazoa</taxon>
        <taxon>Ecdysozoa</taxon>
        <taxon>Arthropoda</taxon>
        <taxon>Hexapoda</taxon>
        <taxon>Insecta</taxon>
        <taxon>Pterygota</taxon>
        <taxon>Neoptera</taxon>
        <taxon>Polyneoptera</taxon>
        <taxon>Dictyoptera</taxon>
        <taxon>Blattodea</taxon>
        <taxon>Blattoidea</taxon>
        <taxon>Blattidae</taxon>
        <taxon>Blattinae</taxon>
        <taxon>Periplaneta</taxon>
    </lineage>
</organism>
<evidence type="ECO:0000313" key="2">
    <source>
        <dbReference type="Proteomes" id="UP001148838"/>
    </source>
</evidence>
<dbReference type="EMBL" id="JAJSOF020000025">
    <property type="protein sequence ID" value="KAJ4435066.1"/>
    <property type="molecule type" value="Genomic_DNA"/>
</dbReference>